<dbReference type="RefSeq" id="WP_015273559.1">
    <property type="nucleotide sequence ID" value="NC_019907.1"/>
</dbReference>
<organism evidence="2 3">
    <name type="scientific">Liberibacter crescens (strain BT-1)</name>
    <dbReference type="NCBI Taxonomy" id="1215343"/>
    <lineage>
        <taxon>Bacteria</taxon>
        <taxon>Pseudomonadati</taxon>
        <taxon>Pseudomonadota</taxon>
        <taxon>Alphaproteobacteria</taxon>
        <taxon>Hyphomicrobiales</taxon>
        <taxon>Rhizobiaceae</taxon>
        <taxon>Liberibacter</taxon>
    </lineage>
</organism>
<dbReference type="Proteomes" id="UP000010799">
    <property type="component" value="Chromosome"/>
</dbReference>
<evidence type="ECO:0000256" key="1">
    <source>
        <dbReference type="PROSITE-ProRule" id="PRU00339"/>
    </source>
</evidence>
<reference evidence="2 3" key="1">
    <citation type="journal article" date="2012" name="Stand. Genomic Sci.">
        <title>Complete genome sequence of Liberibacter crescens BT-1.</title>
        <authorList>
            <person name="Leonard M.T."/>
            <person name="Fagen J.R."/>
            <person name="Davis-Richardson A.G."/>
            <person name="Davis M.J."/>
            <person name="Triplett E.W."/>
        </authorList>
    </citation>
    <scope>NUCLEOTIDE SEQUENCE [LARGE SCALE GENOMIC DNA]</scope>
    <source>
        <strain evidence="2 3">BT-1</strain>
    </source>
</reference>
<dbReference type="Pfam" id="PF07721">
    <property type="entry name" value="TPR_4"/>
    <property type="match status" value="1"/>
</dbReference>
<dbReference type="EMBL" id="CP003789">
    <property type="protein sequence ID" value="AGA65134.1"/>
    <property type="molecule type" value="Genomic_DNA"/>
</dbReference>
<feature type="repeat" description="TPR" evidence="1">
    <location>
        <begin position="134"/>
        <end position="167"/>
    </location>
</feature>
<proteinExistence type="predicted"/>
<dbReference type="STRING" id="1215343.B488_11420"/>
<name>L0EUB3_LIBCB</name>
<dbReference type="PROSITE" id="PS50005">
    <property type="entry name" value="TPR"/>
    <property type="match status" value="1"/>
</dbReference>
<dbReference type="HOGENOM" id="CLU_072295_0_0_5"/>
<sequence length="265" mass="29977">MFFLKSFITKNVYRLTIVFLITGCANNTTRYPTSLSSQSLEKMNHTQLLQLAETIGRNYDRNRKNKDIGINYANILRMIGRDAQALAVMQQVAILHPQDRSVLAAYGKAQADAGQLEEAITTIDRAQTPDRPNWELMSAKGSILDQMGKHDEARKNYLDALEIAPNEPSILSNMAMSYLLTGNIKIAEEKLRAAASMPGADSRVRQNLAFVLGLQGRIDEAYKIARQELSPEDAEHNVNYLRSMLSQQKSWDKIKERDSRNVFKR</sequence>
<protein>
    <submittedName>
        <fullName evidence="2">Flp pilus assembly protein TadD, contains TPR repeat</fullName>
    </submittedName>
</protein>
<dbReference type="AlphaFoldDB" id="L0EUB3"/>
<keyword evidence="3" id="KW-1185">Reference proteome</keyword>
<dbReference type="KEGG" id="lcc:B488_11420"/>
<dbReference type="eggNOG" id="COG5010">
    <property type="taxonomic scope" value="Bacteria"/>
</dbReference>
<dbReference type="InterPro" id="IPR014596">
    <property type="entry name" value="UCP035836"/>
</dbReference>
<dbReference type="Gene3D" id="1.25.40.10">
    <property type="entry name" value="Tetratricopeptide repeat domain"/>
    <property type="match status" value="1"/>
</dbReference>
<dbReference type="SUPFAM" id="SSF48452">
    <property type="entry name" value="TPR-like"/>
    <property type="match status" value="1"/>
</dbReference>
<dbReference type="PANTHER" id="PTHR12558">
    <property type="entry name" value="CELL DIVISION CYCLE 16,23,27"/>
    <property type="match status" value="1"/>
</dbReference>
<evidence type="ECO:0000313" key="2">
    <source>
        <dbReference type="EMBL" id="AGA65134.1"/>
    </source>
</evidence>
<dbReference type="InterPro" id="IPR019734">
    <property type="entry name" value="TPR_rpt"/>
</dbReference>
<gene>
    <name evidence="2" type="ordered locus">B488_11420</name>
</gene>
<dbReference type="PANTHER" id="PTHR12558:SF33">
    <property type="entry name" value="BLL7664 PROTEIN"/>
    <property type="match status" value="1"/>
</dbReference>
<dbReference type="InterPro" id="IPR011717">
    <property type="entry name" value="TPR-4"/>
</dbReference>
<dbReference type="GO" id="GO:0042802">
    <property type="term" value="F:identical protein binding"/>
    <property type="evidence" value="ECO:0007669"/>
    <property type="project" value="InterPro"/>
</dbReference>
<dbReference type="SMART" id="SM00028">
    <property type="entry name" value="TPR"/>
    <property type="match status" value="3"/>
</dbReference>
<dbReference type="PATRIC" id="fig|1215343.11.peg.1176"/>
<dbReference type="InterPro" id="IPR011990">
    <property type="entry name" value="TPR-like_helical_dom_sf"/>
</dbReference>
<dbReference type="Pfam" id="PF13181">
    <property type="entry name" value="TPR_8"/>
    <property type="match status" value="1"/>
</dbReference>
<accession>L0EUB3</accession>
<keyword evidence="1" id="KW-0802">TPR repeat</keyword>
<dbReference type="PIRSF" id="PIRSF035836">
    <property type="entry name" value="UCP035836"/>
    <property type="match status" value="1"/>
</dbReference>
<evidence type="ECO:0000313" key="3">
    <source>
        <dbReference type="Proteomes" id="UP000010799"/>
    </source>
</evidence>